<dbReference type="Pfam" id="PF13424">
    <property type="entry name" value="TPR_12"/>
    <property type="match status" value="1"/>
</dbReference>
<dbReference type="Proteomes" id="UP000218505">
    <property type="component" value="Chromosome"/>
</dbReference>
<reference evidence="2" key="1">
    <citation type="submission" date="2017-09" db="EMBL/GenBank/DDBJ databases">
        <title>Complete Genome Sequence of ansamitocin-producing Bacterium Actinosynnema pretiosum X47.</title>
        <authorList>
            <person name="Cao G."/>
            <person name="Zong G."/>
            <person name="Zhong C."/>
            <person name="Fu J."/>
        </authorList>
    </citation>
    <scope>NUCLEOTIDE SEQUENCE [LARGE SCALE GENOMIC DNA]</scope>
    <source>
        <strain evidence="2">X47</strain>
    </source>
</reference>
<dbReference type="KEGG" id="apre:CNX65_31590"/>
<gene>
    <name evidence="2" type="ORF">CNX65_31590</name>
</gene>
<keyword evidence="3" id="KW-1185">Reference proteome</keyword>
<evidence type="ECO:0000256" key="1">
    <source>
        <dbReference type="SAM" id="MobiDB-lite"/>
    </source>
</evidence>
<evidence type="ECO:0000313" key="2">
    <source>
        <dbReference type="EMBL" id="ATE57283.1"/>
    </source>
</evidence>
<protein>
    <recommendedName>
        <fullName evidence="4">Tetratricopeptide repeat protein</fullName>
    </recommendedName>
</protein>
<dbReference type="SUPFAM" id="SSF48452">
    <property type="entry name" value="TPR-like"/>
    <property type="match status" value="1"/>
</dbReference>
<feature type="region of interest" description="Disordered" evidence="1">
    <location>
        <begin position="101"/>
        <end position="155"/>
    </location>
</feature>
<evidence type="ECO:0000313" key="3">
    <source>
        <dbReference type="Proteomes" id="UP000218505"/>
    </source>
</evidence>
<dbReference type="Gene3D" id="1.25.40.10">
    <property type="entry name" value="Tetratricopeptide repeat domain"/>
    <property type="match status" value="1"/>
</dbReference>
<organism evidence="2 3">
    <name type="scientific">Actinosynnema pretiosum</name>
    <dbReference type="NCBI Taxonomy" id="42197"/>
    <lineage>
        <taxon>Bacteria</taxon>
        <taxon>Bacillati</taxon>
        <taxon>Actinomycetota</taxon>
        <taxon>Actinomycetes</taxon>
        <taxon>Pseudonocardiales</taxon>
        <taxon>Pseudonocardiaceae</taxon>
        <taxon>Actinosynnema</taxon>
    </lineage>
</organism>
<dbReference type="EMBL" id="CP023445">
    <property type="protein sequence ID" value="ATE57283.1"/>
    <property type="molecule type" value="Genomic_DNA"/>
</dbReference>
<evidence type="ECO:0008006" key="4">
    <source>
        <dbReference type="Google" id="ProtNLM"/>
    </source>
</evidence>
<name>A0A290ZE87_9PSEU</name>
<accession>A0A290ZE87</accession>
<sequence length="188" mass="19677">MRPDWVTGSAARGIGPVLTDREDHAGARGHFAEALEVFTGAGERRGAGMALLSLGRCAAGLGEFAEAVARGTEAVRVFEEPADTWTAARGRLALGRSLIAAGRPGGGRRAQGAARLSRARRDQSVSSPRSPRLSFGRFGRRTSTPPMIAKPVMRTTGPPGIVSVRWVLSSKPPMMPVPSTCTVTSSGT</sequence>
<proteinExistence type="predicted"/>
<dbReference type="AlphaFoldDB" id="A0A290ZE87"/>
<dbReference type="InterPro" id="IPR011990">
    <property type="entry name" value="TPR-like_helical_dom_sf"/>
</dbReference>